<accession>A0A9D4RSU6</accession>
<proteinExistence type="predicted"/>
<sequence length="110" mass="12400">MQDDEEKANQRKSKCEGCQEKDTIEDKIPTGAAGMDEDNLDNDDYGDDYYDEEEEEEVEEAEEEDGVSNTWASVEQFLLLVITQMGKGPRDIHRHTCSGQDSTNCSAVIM</sequence>
<feature type="compositionally biased region" description="Acidic residues" evidence="1">
    <location>
        <begin position="35"/>
        <end position="66"/>
    </location>
</feature>
<keyword evidence="3" id="KW-1185">Reference proteome</keyword>
<comment type="caution">
    <text evidence="2">The sequence shown here is derived from an EMBL/GenBank/DDBJ whole genome shotgun (WGS) entry which is preliminary data.</text>
</comment>
<dbReference type="EMBL" id="JAIWYP010000001">
    <property type="protein sequence ID" value="KAH3877322.1"/>
    <property type="molecule type" value="Genomic_DNA"/>
</dbReference>
<feature type="region of interest" description="Disordered" evidence="1">
    <location>
        <begin position="1"/>
        <end position="70"/>
    </location>
</feature>
<dbReference type="AlphaFoldDB" id="A0A9D4RSU6"/>
<gene>
    <name evidence="2" type="ORF">DPMN_001185</name>
</gene>
<name>A0A9D4RSU6_DREPO</name>
<evidence type="ECO:0000313" key="2">
    <source>
        <dbReference type="EMBL" id="KAH3877322.1"/>
    </source>
</evidence>
<protein>
    <submittedName>
        <fullName evidence="2">Uncharacterized protein</fullName>
    </submittedName>
</protein>
<feature type="compositionally biased region" description="Basic and acidic residues" evidence="1">
    <location>
        <begin position="7"/>
        <end position="28"/>
    </location>
</feature>
<reference evidence="2" key="2">
    <citation type="submission" date="2020-11" db="EMBL/GenBank/DDBJ databases">
        <authorList>
            <person name="McCartney M.A."/>
            <person name="Auch B."/>
            <person name="Kono T."/>
            <person name="Mallez S."/>
            <person name="Becker A."/>
            <person name="Gohl D.M."/>
            <person name="Silverstein K.A.T."/>
            <person name="Koren S."/>
            <person name="Bechman K.B."/>
            <person name="Herman A."/>
            <person name="Abrahante J.E."/>
            <person name="Garbe J."/>
        </authorList>
    </citation>
    <scope>NUCLEOTIDE SEQUENCE</scope>
    <source>
        <strain evidence="2">Duluth1</strain>
        <tissue evidence="2">Whole animal</tissue>
    </source>
</reference>
<reference evidence="2" key="1">
    <citation type="journal article" date="2019" name="bioRxiv">
        <title>The Genome of the Zebra Mussel, Dreissena polymorpha: A Resource for Invasive Species Research.</title>
        <authorList>
            <person name="McCartney M.A."/>
            <person name="Auch B."/>
            <person name="Kono T."/>
            <person name="Mallez S."/>
            <person name="Zhang Y."/>
            <person name="Obille A."/>
            <person name="Becker A."/>
            <person name="Abrahante J.E."/>
            <person name="Garbe J."/>
            <person name="Badalamenti J.P."/>
            <person name="Herman A."/>
            <person name="Mangelson H."/>
            <person name="Liachko I."/>
            <person name="Sullivan S."/>
            <person name="Sone E.D."/>
            <person name="Koren S."/>
            <person name="Silverstein K.A.T."/>
            <person name="Beckman K.B."/>
            <person name="Gohl D.M."/>
        </authorList>
    </citation>
    <scope>NUCLEOTIDE SEQUENCE</scope>
    <source>
        <strain evidence="2">Duluth1</strain>
        <tissue evidence="2">Whole animal</tissue>
    </source>
</reference>
<evidence type="ECO:0000256" key="1">
    <source>
        <dbReference type="SAM" id="MobiDB-lite"/>
    </source>
</evidence>
<organism evidence="2 3">
    <name type="scientific">Dreissena polymorpha</name>
    <name type="common">Zebra mussel</name>
    <name type="synonym">Mytilus polymorpha</name>
    <dbReference type="NCBI Taxonomy" id="45954"/>
    <lineage>
        <taxon>Eukaryota</taxon>
        <taxon>Metazoa</taxon>
        <taxon>Spiralia</taxon>
        <taxon>Lophotrochozoa</taxon>
        <taxon>Mollusca</taxon>
        <taxon>Bivalvia</taxon>
        <taxon>Autobranchia</taxon>
        <taxon>Heteroconchia</taxon>
        <taxon>Euheterodonta</taxon>
        <taxon>Imparidentia</taxon>
        <taxon>Neoheterodontei</taxon>
        <taxon>Myida</taxon>
        <taxon>Dreissenoidea</taxon>
        <taxon>Dreissenidae</taxon>
        <taxon>Dreissena</taxon>
    </lineage>
</organism>
<evidence type="ECO:0000313" key="3">
    <source>
        <dbReference type="Proteomes" id="UP000828390"/>
    </source>
</evidence>
<dbReference type="Proteomes" id="UP000828390">
    <property type="component" value="Unassembled WGS sequence"/>
</dbReference>